<evidence type="ECO:0000313" key="2">
    <source>
        <dbReference type="EMBL" id="EGG05137.1"/>
    </source>
</evidence>
<accession>F4RR26</accession>
<gene>
    <name evidence="2" type="ORF">MELLADRAFT_107828</name>
</gene>
<name>F4RR26_MELLP</name>
<dbReference type="InParanoid" id="F4RR26"/>
<dbReference type="KEGG" id="mlr:MELLADRAFT_107828"/>
<organism evidence="3">
    <name type="scientific">Melampsora larici-populina (strain 98AG31 / pathotype 3-4-7)</name>
    <name type="common">Poplar leaf rust fungus</name>
    <dbReference type="NCBI Taxonomy" id="747676"/>
    <lineage>
        <taxon>Eukaryota</taxon>
        <taxon>Fungi</taxon>
        <taxon>Dikarya</taxon>
        <taxon>Basidiomycota</taxon>
        <taxon>Pucciniomycotina</taxon>
        <taxon>Pucciniomycetes</taxon>
        <taxon>Pucciniales</taxon>
        <taxon>Melampsoraceae</taxon>
        <taxon>Melampsora</taxon>
    </lineage>
</organism>
<dbReference type="AlphaFoldDB" id="F4RR26"/>
<feature type="compositionally biased region" description="Basic residues" evidence="1">
    <location>
        <begin position="17"/>
        <end position="27"/>
    </location>
</feature>
<dbReference type="GeneID" id="18923285"/>
<dbReference type="HOGENOM" id="CLU_2073676_0_0_1"/>
<feature type="region of interest" description="Disordered" evidence="1">
    <location>
        <begin position="1"/>
        <end position="27"/>
    </location>
</feature>
<keyword evidence="3" id="KW-1185">Reference proteome</keyword>
<evidence type="ECO:0000313" key="3">
    <source>
        <dbReference type="Proteomes" id="UP000001072"/>
    </source>
</evidence>
<evidence type="ECO:0000256" key="1">
    <source>
        <dbReference type="SAM" id="MobiDB-lite"/>
    </source>
</evidence>
<dbReference type="EMBL" id="GL883114">
    <property type="protein sequence ID" value="EGG05137.1"/>
    <property type="molecule type" value="Genomic_DNA"/>
</dbReference>
<sequence>MIAGMEKNTVKAIKASQKSKKKKEVNKKLKNQIDHQLVKYPWFKRKNCLMNCEIIFIPKTSIEELVTAFIVALDLVNLQHAVERLMTDSNRDQSKKYQPGVNSEVEFIDSRKQKRVDH</sequence>
<dbReference type="Proteomes" id="UP000001072">
    <property type="component" value="Unassembled WGS sequence"/>
</dbReference>
<proteinExistence type="predicted"/>
<dbReference type="VEuPathDB" id="FungiDB:MELLADRAFT_107828"/>
<reference evidence="3" key="1">
    <citation type="journal article" date="2011" name="Proc. Natl. Acad. Sci. U.S.A.">
        <title>Obligate biotrophy features unraveled by the genomic analysis of rust fungi.</title>
        <authorList>
            <person name="Duplessis S."/>
            <person name="Cuomo C.A."/>
            <person name="Lin Y.-C."/>
            <person name="Aerts A."/>
            <person name="Tisserant E."/>
            <person name="Veneault-Fourrey C."/>
            <person name="Joly D.L."/>
            <person name="Hacquard S."/>
            <person name="Amselem J."/>
            <person name="Cantarel B.L."/>
            <person name="Chiu R."/>
            <person name="Coutinho P.M."/>
            <person name="Feau N."/>
            <person name="Field M."/>
            <person name="Frey P."/>
            <person name="Gelhaye E."/>
            <person name="Goldberg J."/>
            <person name="Grabherr M.G."/>
            <person name="Kodira C.D."/>
            <person name="Kohler A."/>
            <person name="Kuees U."/>
            <person name="Lindquist E.A."/>
            <person name="Lucas S.M."/>
            <person name="Mago R."/>
            <person name="Mauceli E."/>
            <person name="Morin E."/>
            <person name="Murat C."/>
            <person name="Pangilinan J.L."/>
            <person name="Park R."/>
            <person name="Pearson M."/>
            <person name="Quesneville H."/>
            <person name="Rouhier N."/>
            <person name="Sakthikumar S."/>
            <person name="Salamov A.A."/>
            <person name="Schmutz J."/>
            <person name="Selles B."/>
            <person name="Shapiro H."/>
            <person name="Tanguay P."/>
            <person name="Tuskan G.A."/>
            <person name="Henrissat B."/>
            <person name="Van de Peer Y."/>
            <person name="Rouze P."/>
            <person name="Ellis J.G."/>
            <person name="Dodds P.N."/>
            <person name="Schein J.E."/>
            <person name="Zhong S."/>
            <person name="Hamelin R.C."/>
            <person name="Grigoriev I.V."/>
            <person name="Szabo L.J."/>
            <person name="Martin F."/>
        </authorList>
    </citation>
    <scope>NUCLEOTIDE SEQUENCE [LARGE SCALE GENOMIC DNA]</scope>
    <source>
        <strain evidence="3">98AG31 / pathotype 3-4-7</strain>
    </source>
</reference>
<protein>
    <submittedName>
        <fullName evidence="2">Uncharacterized protein</fullName>
    </submittedName>
</protein>
<dbReference type="RefSeq" id="XP_007411502.1">
    <property type="nucleotide sequence ID" value="XM_007411440.1"/>
</dbReference>